<dbReference type="EMBL" id="JAGEUA010000009">
    <property type="protein sequence ID" value="KAL0966877.1"/>
    <property type="molecule type" value="Genomic_DNA"/>
</dbReference>
<sequence>MKMSGFWSVLLVTSAILMFTAKGKSNYDMLRKGEKKYVDMVIRYANENFTFGNKQLNKEHLNFERRLGEAVITEQEVKMNLILKATVCSKATKGSEHKHHSDCKFIEKNRPYINCVYCKMDTNPDHHIDCIRHKDVEKKNAIRSEKYWMSWMSLITKREDKTYCEQI</sequence>
<protein>
    <submittedName>
        <fullName evidence="2">Uncharacterized protein</fullName>
    </submittedName>
</protein>
<accession>A0ABD0WT85</accession>
<feature type="chain" id="PRO_5044792262" evidence="1">
    <location>
        <begin position="26"/>
        <end position="167"/>
    </location>
</feature>
<dbReference type="Proteomes" id="UP001557470">
    <property type="component" value="Unassembled WGS sequence"/>
</dbReference>
<evidence type="ECO:0000313" key="3">
    <source>
        <dbReference type="Proteomes" id="UP001557470"/>
    </source>
</evidence>
<gene>
    <name evidence="2" type="ORF">UPYG_G00301270</name>
</gene>
<feature type="signal peptide" evidence="1">
    <location>
        <begin position="1"/>
        <end position="25"/>
    </location>
</feature>
<evidence type="ECO:0000313" key="2">
    <source>
        <dbReference type="EMBL" id="KAL0966877.1"/>
    </source>
</evidence>
<reference evidence="2 3" key="1">
    <citation type="submission" date="2024-06" db="EMBL/GenBank/DDBJ databases">
        <authorList>
            <person name="Pan Q."/>
            <person name="Wen M."/>
            <person name="Jouanno E."/>
            <person name="Zahm M."/>
            <person name="Klopp C."/>
            <person name="Cabau C."/>
            <person name="Louis A."/>
            <person name="Berthelot C."/>
            <person name="Parey E."/>
            <person name="Roest Crollius H."/>
            <person name="Montfort J."/>
            <person name="Robinson-Rechavi M."/>
            <person name="Bouchez O."/>
            <person name="Lampietro C."/>
            <person name="Lopez Roques C."/>
            <person name="Donnadieu C."/>
            <person name="Postlethwait J."/>
            <person name="Bobe J."/>
            <person name="Verreycken H."/>
            <person name="Guiguen Y."/>
        </authorList>
    </citation>
    <scope>NUCLEOTIDE SEQUENCE [LARGE SCALE GENOMIC DNA]</scope>
    <source>
        <strain evidence="2">Up_M1</strain>
        <tissue evidence="2">Testis</tissue>
    </source>
</reference>
<proteinExistence type="predicted"/>
<organism evidence="2 3">
    <name type="scientific">Umbra pygmaea</name>
    <name type="common">Eastern mudminnow</name>
    <dbReference type="NCBI Taxonomy" id="75934"/>
    <lineage>
        <taxon>Eukaryota</taxon>
        <taxon>Metazoa</taxon>
        <taxon>Chordata</taxon>
        <taxon>Craniata</taxon>
        <taxon>Vertebrata</taxon>
        <taxon>Euteleostomi</taxon>
        <taxon>Actinopterygii</taxon>
        <taxon>Neopterygii</taxon>
        <taxon>Teleostei</taxon>
        <taxon>Protacanthopterygii</taxon>
        <taxon>Esociformes</taxon>
        <taxon>Umbridae</taxon>
        <taxon>Umbra</taxon>
    </lineage>
</organism>
<name>A0ABD0WT85_UMBPY</name>
<keyword evidence="1" id="KW-0732">Signal</keyword>
<keyword evidence="3" id="KW-1185">Reference proteome</keyword>
<dbReference type="AlphaFoldDB" id="A0ABD0WT85"/>
<comment type="caution">
    <text evidence="2">The sequence shown here is derived from an EMBL/GenBank/DDBJ whole genome shotgun (WGS) entry which is preliminary data.</text>
</comment>
<evidence type="ECO:0000256" key="1">
    <source>
        <dbReference type="SAM" id="SignalP"/>
    </source>
</evidence>